<name>A0ABR1HUC1_9HYPO</name>
<protein>
    <submittedName>
        <fullName evidence="1">Uncharacterized protein</fullName>
    </submittedName>
</protein>
<organism evidence="1 2">
    <name type="scientific">Neonectria punicea</name>
    <dbReference type="NCBI Taxonomy" id="979145"/>
    <lineage>
        <taxon>Eukaryota</taxon>
        <taxon>Fungi</taxon>
        <taxon>Dikarya</taxon>
        <taxon>Ascomycota</taxon>
        <taxon>Pezizomycotina</taxon>
        <taxon>Sordariomycetes</taxon>
        <taxon>Hypocreomycetidae</taxon>
        <taxon>Hypocreales</taxon>
        <taxon>Nectriaceae</taxon>
        <taxon>Neonectria</taxon>
    </lineage>
</organism>
<proteinExistence type="predicted"/>
<dbReference type="EMBL" id="JAZAVJ010000003">
    <property type="protein sequence ID" value="KAK7424782.1"/>
    <property type="molecule type" value="Genomic_DNA"/>
</dbReference>
<comment type="caution">
    <text evidence="1">The sequence shown here is derived from an EMBL/GenBank/DDBJ whole genome shotgun (WGS) entry which is preliminary data.</text>
</comment>
<dbReference type="Proteomes" id="UP001498476">
    <property type="component" value="Unassembled WGS sequence"/>
</dbReference>
<gene>
    <name evidence="1" type="ORF">QQX98_000366</name>
</gene>
<evidence type="ECO:0000313" key="1">
    <source>
        <dbReference type="EMBL" id="KAK7424782.1"/>
    </source>
</evidence>
<reference evidence="1 2" key="1">
    <citation type="journal article" date="2025" name="Microbiol. Resour. Announc.">
        <title>Draft genome sequences for Neonectria magnoliae and Neonectria punicea, canker pathogens of Liriodendron tulipifera and Acer saccharum in West Virginia.</title>
        <authorList>
            <person name="Petronek H.M."/>
            <person name="Kasson M.T."/>
            <person name="Metheny A.M."/>
            <person name="Stauder C.M."/>
            <person name="Lovett B."/>
            <person name="Lynch S.C."/>
            <person name="Garnas J.R."/>
            <person name="Kasson L.R."/>
            <person name="Stajich J.E."/>
        </authorList>
    </citation>
    <scope>NUCLEOTIDE SEQUENCE [LARGE SCALE GENOMIC DNA]</scope>
    <source>
        <strain evidence="1 2">NRRL 64653</strain>
    </source>
</reference>
<sequence>MRWWFRTSDHQVKIVLIAKLELHTRRIIIEKYIEDPAQIRPGATTTRAAAIQQPEPTCTQVITIIEDPSNSMSYNVTRGALRLEFHLLFLRQPRQGEGEGEGEGDIVISTQELQEYTGKVWRMVV</sequence>
<keyword evidence="2" id="KW-1185">Reference proteome</keyword>
<accession>A0ABR1HUC1</accession>
<evidence type="ECO:0000313" key="2">
    <source>
        <dbReference type="Proteomes" id="UP001498476"/>
    </source>
</evidence>